<dbReference type="InterPro" id="IPR003115">
    <property type="entry name" value="ParB_N"/>
</dbReference>
<evidence type="ECO:0000256" key="4">
    <source>
        <dbReference type="SAM" id="MobiDB-lite"/>
    </source>
</evidence>
<evidence type="ECO:0000256" key="2">
    <source>
        <dbReference type="ARBA" id="ARBA00022829"/>
    </source>
</evidence>
<dbReference type="InterPro" id="IPR041468">
    <property type="entry name" value="HTH_ParB/Spo0J"/>
</dbReference>
<dbReference type="SMART" id="SM00470">
    <property type="entry name" value="ParB"/>
    <property type="match status" value="1"/>
</dbReference>
<dbReference type="PANTHER" id="PTHR33375">
    <property type="entry name" value="CHROMOSOME-PARTITIONING PROTEIN PARB-RELATED"/>
    <property type="match status" value="1"/>
</dbReference>
<feature type="compositionally biased region" description="Basic and acidic residues" evidence="4">
    <location>
        <begin position="13"/>
        <end position="24"/>
    </location>
</feature>
<evidence type="ECO:0000256" key="1">
    <source>
        <dbReference type="ARBA" id="ARBA00006295"/>
    </source>
</evidence>
<evidence type="ECO:0000313" key="7">
    <source>
        <dbReference type="Proteomes" id="UP000188273"/>
    </source>
</evidence>
<dbReference type="InterPro" id="IPR004437">
    <property type="entry name" value="ParB/RepB/Spo0J"/>
</dbReference>
<dbReference type="PANTHER" id="PTHR33375:SF1">
    <property type="entry name" value="CHROMOSOME-PARTITIONING PROTEIN PARB-RELATED"/>
    <property type="match status" value="1"/>
</dbReference>
<feature type="domain" description="ParB-like N-terminal" evidence="5">
    <location>
        <begin position="20"/>
        <end position="109"/>
    </location>
</feature>
<dbReference type="EMBL" id="CP019633">
    <property type="protein sequence ID" value="AQQ09965.1"/>
    <property type="molecule type" value="Genomic_DNA"/>
</dbReference>
<gene>
    <name evidence="6" type="primary">parB</name>
    <name evidence="6" type="ORF">L21SP3_01786</name>
</gene>
<dbReference type="InterPro" id="IPR057240">
    <property type="entry name" value="ParB_dimer_C"/>
</dbReference>
<proteinExistence type="inferred from homology"/>
<keyword evidence="7" id="KW-1185">Reference proteome</keyword>
<dbReference type="Pfam" id="PF17762">
    <property type="entry name" value="HTH_ParB"/>
    <property type="match status" value="1"/>
</dbReference>
<comment type="similarity">
    <text evidence="1">Belongs to the ParB family.</text>
</comment>
<name>A0A1Q2HRV3_9BACT</name>
<dbReference type="KEGG" id="pbu:L21SP3_01786"/>
<keyword evidence="3" id="KW-0238">DNA-binding</keyword>
<protein>
    <submittedName>
        <fullName evidence="6">Putative chromosome-partitioning protein ParB</fullName>
    </submittedName>
</protein>
<dbReference type="InterPro" id="IPR050336">
    <property type="entry name" value="Chromosome_partition/occlusion"/>
</dbReference>
<dbReference type="GO" id="GO:0007059">
    <property type="term" value="P:chromosome segregation"/>
    <property type="evidence" value="ECO:0007669"/>
    <property type="project" value="UniProtKB-KW"/>
</dbReference>
<dbReference type="Proteomes" id="UP000188273">
    <property type="component" value="Chromosome"/>
</dbReference>
<evidence type="ECO:0000256" key="3">
    <source>
        <dbReference type="ARBA" id="ARBA00023125"/>
    </source>
</evidence>
<dbReference type="Pfam" id="PF23552">
    <property type="entry name" value="ParB_C"/>
    <property type="match status" value="1"/>
</dbReference>
<evidence type="ECO:0000259" key="5">
    <source>
        <dbReference type="SMART" id="SM00470"/>
    </source>
</evidence>
<dbReference type="STRING" id="1940790.L21SP3_01786"/>
<dbReference type="AlphaFoldDB" id="A0A1Q2HRV3"/>
<dbReference type="FunFam" id="3.90.1530.30:FF:000001">
    <property type="entry name" value="Chromosome partitioning protein ParB"/>
    <property type="match status" value="1"/>
</dbReference>
<dbReference type="FunFam" id="1.10.10.2830:FF:000001">
    <property type="entry name" value="Chromosome partitioning protein ParB"/>
    <property type="match status" value="1"/>
</dbReference>
<sequence>MTPAQQQAAQQEAEGKGQLRDLKVGEITPNPYQPRTEWDEQELTKLVDSIKANGIVQPIVVKKVNRGYQLIAGERRWRAAKLAGNKTIPSIIKEASDEQMLEMALIENIHRSDLNPIERATAYKEYTDNFGLSQTQVAERLGENRSVVANHIRLLELPEEVKEMLVNNALSMGQARALLALPDENLQKKLAYRAMTGRLTVREVERLVKKQIESLENPEQSAENKEDAKSAHIADLESRIRESLGTKVKIKTNKTGKKGSITIDFYSLEEFDRLTNIFGVNLKDQ</sequence>
<reference evidence="7" key="1">
    <citation type="submission" date="2017-02" db="EMBL/GenBank/DDBJ databases">
        <title>Comparative genomics and description of representatives of a novel lineage of planctomycetes thriving in anoxic sediments.</title>
        <authorList>
            <person name="Spring S."/>
            <person name="Bunk B."/>
            <person name="Sproer C."/>
            <person name="Klenk H.-P."/>
        </authorList>
    </citation>
    <scope>NUCLEOTIDE SEQUENCE [LARGE SCALE GENOMIC DNA]</scope>
    <source>
        <strain evidence="7">L21-RPul-D3</strain>
    </source>
</reference>
<dbReference type="CDD" id="cd16393">
    <property type="entry name" value="SPO0J_N"/>
    <property type="match status" value="1"/>
</dbReference>
<dbReference type="Gene3D" id="1.10.10.2830">
    <property type="match status" value="1"/>
</dbReference>
<accession>A0A1Q2HRV3</accession>
<dbReference type="GO" id="GO:0005694">
    <property type="term" value="C:chromosome"/>
    <property type="evidence" value="ECO:0007669"/>
    <property type="project" value="TreeGrafter"/>
</dbReference>
<feature type="compositionally biased region" description="Low complexity" evidence="4">
    <location>
        <begin position="1"/>
        <end position="12"/>
    </location>
</feature>
<dbReference type="Gene3D" id="3.90.1530.30">
    <property type="match status" value="1"/>
</dbReference>
<organism evidence="6 7">
    <name type="scientific">Sedimentisphaera cyanobacteriorum</name>
    <dbReference type="NCBI Taxonomy" id="1940790"/>
    <lineage>
        <taxon>Bacteria</taxon>
        <taxon>Pseudomonadati</taxon>
        <taxon>Planctomycetota</taxon>
        <taxon>Phycisphaerae</taxon>
        <taxon>Sedimentisphaerales</taxon>
        <taxon>Sedimentisphaeraceae</taxon>
        <taxon>Sedimentisphaera</taxon>
    </lineage>
</organism>
<feature type="region of interest" description="Disordered" evidence="4">
    <location>
        <begin position="1"/>
        <end position="36"/>
    </location>
</feature>
<keyword evidence="2" id="KW-0159">Chromosome partition</keyword>
<dbReference type="InterPro" id="IPR036086">
    <property type="entry name" value="ParB/Sulfiredoxin_sf"/>
</dbReference>
<dbReference type="SUPFAM" id="SSF109709">
    <property type="entry name" value="KorB DNA-binding domain-like"/>
    <property type="match status" value="1"/>
</dbReference>
<dbReference type="GO" id="GO:0003677">
    <property type="term" value="F:DNA binding"/>
    <property type="evidence" value="ECO:0007669"/>
    <property type="project" value="UniProtKB-KW"/>
</dbReference>
<dbReference type="SUPFAM" id="SSF110849">
    <property type="entry name" value="ParB/Sulfiredoxin"/>
    <property type="match status" value="1"/>
</dbReference>
<dbReference type="Pfam" id="PF02195">
    <property type="entry name" value="ParB_N"/>
    <property type="match status" value="1"/>
</dbReference>
<dbReference type="GO" id="GO:0045881">
    <property type="term" value="P:positive regulation of sporulation resulting in formation of a cellular spore"/>
    <property type="evidence" value="ECO:0007669"/>
    <property type="project" value="TreeGrafter"/>
</dbReference>
<evidence type="ECO:0000313" key="6">
    <source>
        <dbReference type="EMBL" id="AQQ09965.1"/>
    </source>
</evidence>
<dbReference type="NCBIfam" id="TIGR00180">
    <property type="entry name" value="parB_part"/>
    <property type="match status" value="1"/>
</dbReference>